<evidence type="ECO:0000256" key="6">
    <source>
        <dbReference type="SAM" id="Phobius"/>
    </source>
</evidence>
<keyword evidence="2" id="KW-1003">Cell membrane</keyword>
<dbReference type="SUPFAM" id="SSF103473">
    <property type="entry name" value="MFS general substrate transporter"/>
    <property type="match status" value="1"/>
</dbReference>
<dbReference type="AlphaFoldDB" id="A0A024JVK4"/>
<evidence type="ECO:0000256" key="5">
    <source>
        <dbReference type="ARBA" id="ARBA00023136"/>
    </source>
</evidence>
<proteinExistence type="predicted"/>
<evidence type="ECO:0000313" key="8">
    <source>
        <dbReference type="EMBL" id="CDO87238.1"/>
    </source>
</evidence>
<feature type="transmembrane region" description="Helical" evidence="6">
    <location>
        <begin position="154"/>
        <end position="172"/>
    </location>
</feature>
<evidence type="ECO:0000256" key="1">
    <source>
        <dbReference type="ARBA" id="ARBA00004651"/>
    </source>
</evidence>
<keyword evidence="3 6" id="KW-0812">Transmembrane</keyword>
<reference evidence="8" key="1">
    <citation type="journal article" date="2014" name="Genome Announc.">
        <title>Draft Genome Sequence of Mycobacterium triplex DSM 44626.</title>
        <authorList>
            <person name="Sassi M."/>
            <person name="Croce O."/>
            <person name="Robert C."/>
            <person name="Raoult D."/>
            <person name="Drancourt M."/>
        </authorList>
    </citation>
    <scope>NUCLEOTIDE SEQUENCE [LARGE SCALE GENOMIC DNA]</scope>
    <source>
        <strain evidence="8">DSM 44626</strain>
    </source>
</reference>
<dbReference type="Gene3D" id="1.20.1250.20">
    <property type="entry name" value="MFS general substrate transporter like domains"/>
    <property type="match status" value="1"/>
</dbReference>
<evidence type="ECO:0000259" key="7">
    <source>
        <dbReference type="PROSITE" id="PS50850"/>
    </source>
</evidence>
<comment type="subcellular location">
    <subcellularLocation>
        <location evidence="1">Cell membrane</location>
        <topology evidence="1">Multi-pass membrane protein</topology>
    </subcellularLocation>
</comment>
<feature type="transmembrane region" description="Helical" evidence="6">
    <location>
        <begin position="207"/>
        <end position="231"/>
    </location>
</feature>
<feature type="transmembrane region" description="Helical" evidence="6">
    <location>
        <begin position="374"/>
        <end position="392"/>
    </location>
</feature>
<dbReference type="InterPro" id="IPR020846">
    <property type="entry name" value="MFS_dom"/>
</dbReference>
<keyword evidence="5 6" id="KW-0472">Membrane</keyword>
<dbReference type="InterPro" id="IPR036259">
    <property type="entry name" value="MFS_trans_sf"/>
</dbReference>
<feature type="domain" description="Major facilitator superfamily (MFS) profile" evidence="7">
    <location>
        <begin position="1"/>
        <end position="396"/>
    </location>
</feature>
<gene>
    <name evidence="8" type="ORF">BN973_01589</name>
</gene>
<dbReference type="STRING" id="47839.BN973_01589"/>
<dbReference type="InterPro" id="IPR011701">
    <property type="entry name" value="MFS"/>
</dbReference>
<dbReference type="GO" id="GO:0005886">
    <property type="term" value="C:plasma membrane"/>
    <property type="evidence" value="ECO:0007669"/>
    <property type="project" value="UniProtKB-SubCell"/>
</dbReference>
<sequence>MLLALVVGLQSADAGTVGALVVPLTQSLHINNIQVGLLVTVSTGVGAVATLLAGPLADRTVRVRLLWIALLVCSAAMALSAASPSYGWLLACRVALGAGIAVSGPVVASLVGDYFRPAERGRVYGLVLAGEGTCTAIGLLVAGELGAISWRLGFGWLAGVGFLLSIAVATLLREPLRAGRLGGRTQNSPGRSIWRELRWVLSIRTNVVLIAASSFGYFFSTGLSTFGVALLCGRFQIGQPVATMLIAVLGVGALTGVLTTGRVADWLTDRGQISARIMVGGTAFLAAAVFILPTLLADNLLLALAFAFLAGTAMGGVNPPLNAARLDIVHSRLWGTAEAVRSTLVSISTGLAPVAFGAVSTALGGTPSALGDTFLIMLGMLIVAAALLLCVARRTYPRDVATAMASEVLTATTEPAPDRT</sequence>
<reference evidence="8" key="2">
    <citation type="submission" date="2014-04" db="EMBL/GenBank/DDBJ databases">
        <authorList>
            <person name="Xu Y.W."/>
            <person name="Yang Q."/>
        </authorList>
    </citation>
    <scope>NUCLEOTIDE SEQUENCE</scope>
    <source>
        <strain evidence="8">DSM 44626</strain>
    </source>
</reference>
<dbReference type="PROSITE" id="PS50850">
    <property type="entry name" value="MFS"/>
    <property type="match status" value="1"/>
</dbReference>
<name>A0A024JVK4_9MYCO</name>
<dbReference type="InterPro" id="IPR050189">
    <property type="entry name" value="MFS_Efflux_Transporters"/>
</dbReference>
<dbReference type="Proteomes" id="UP000028880">
    <property type="component" value="Unassembled WGS sequence"/>
</dbReference>
<feature type="transmembrane region" description="Helical" evidence="6">
    <location>
        <begin position="342"/>
        <end position="362"/>
    </location>
</feature>
<evidence type="ECO:0000256" key="3">
    <source>
        <dbReference type="ARBA" id="ARBA00022692"/>
    </source>
</evidence>
<dbReference type="PANTHER" id="PTHR43124">
    <property type="entry name" value="PURINE EFFLUX PUMP PBUE"/>
    <property type="match status" value="1"/>
</dbReference>
<feature type="transmembrane region" description="Helical" evidence="6">
    <location>
        <begin position="33"/>
        <end position="53"/>
    </location>
</feature>
<feature type="transmembrane region" description="Helical" evidence="6">
    <location>
        <begin position="65"/>
        <end position="82"/>
    </location>
</feature>
<feature type="transmembrane region" description="Helical" evidence="6">
    <location>
        <begin position="273"/>
        <end position="295"/>
    </location>
</feature>
<accession>A0A024JVK4</accession>
<feature type="transmembrane region" description="Helical" evidence="6">
    <location>
        <begin position="88"/>
        <end position="111"/>
    </location>
</feature>
<dbReference type="EMBL" id="HG964446">
    <property type="protein sequence ID" value="CDO87238.1"/>
    <property type="molecule type" value="Genomic_DNA"/>
</dbReference>
<dbReference type="eggNOG" id="COG2814">
    <property type="taxonomic scope" value="Bacteria"/>
</dbReference>
<feature type="transmembrane region" description="Helical" evidence="6">
    <location>
        <begin position="237"/>
        <end position="261"/>
    </location>
</feature>
<dbReference type="Pfam" id="PF07690">
    <property type="entry name" value="MFS_1"/>
    <property type="match status" value="1"/>
</dbReference>
<evidence type="ECO:0000256" key="4">
    <source>
        <dbReference type="ARBA" id="ARBA00022989"/>
    </source>
</evidence>
<dbReference type="GO" id="GO:0022857">
    <property type="term" value="F:transmembrane transporter activity"/>
    <property type="evidence" value="ECO:0007669"/>
    <property type="project" value="InterPro"/>
</dbReference>
<evidence type="ECO:0000256" key="2">
    <source>
        <dbReference type="ARBA" id="ARBA00022475"/>
    </source>
</evidence>
<dbReference type="HOGENOM" id="CLU_561212_0_0_11"/>
<feature type="transmembrane region" description="Helical" evidence="6">
    <location>
        <begin position="301"/>
        <end position="321"/>
    </location>
</feature>
<organism evidence="8">
    <name type="scientific">Mycobacterium triplex</name>
    <dbReference type="NCBI Taxonomy" id="47839"/>
    <lineage>
        <taxon>Bacteria</taxon>
        <taxon>Bacillati</taxon>
        <taxon>Actinomycetota</taxon>
        <taxon>Actinomycetes</taxon>
        <taxon>Mycobacteriales</taxon>
        <taxon>Mycobacteriaceae</taxon>
        <taxon>Mycobacterium</taxon>
        <taxon>Mycobacterium simiae complex</taxon>
    </lineage>
</organism>
<feature type="transmembrane region" description="Helical" evidence="6">
    <location>
        <begin position="123"/>
        <end position="142"/>
    </location>
</feature>
<keyword evidence="4 6" id="KW-1133">Transmembrane helix</keyword>
<protein>
    <submittedName>
        <fullName evidence="8">Permease of the major facilitator superfamily protein</fullName>
    </submittedName>
</protein>
<dbReference type="PANTHER" id="PTHR43124:SF3">
    <property type="entry name" value="CHLORAMPHENICOL EFFLUX PUMP RV0191"/>
    <property type="match status" value="1"/>
</dbReference>